<dbReference type="InterPro" id="IPR050857">
    <property type="entry name" value="D-2-hydroxyacid_DH"/>
</dbReference>
<gene>
    <name evidence="7" type="ORF">SAMN02745172_04378</name>
</gene>
<dbReference type="GO" id="GO:0051287">
    <property type="term" value="F:NAD binding"/>
    <property type="evidence" value="ECO:0007669"/>
    <property type="project" value="InterPro"/>
</dbReference>
<accession>A0A1M7ZS53</accession>
<evidence type="ECO:0000259" key="5">
    <source>
        <dbReference type="Pfam" id="PF00389"/>
    </source>
</evidence>
<dbReference type="AlphaFoldDB" id="A0A1M7ZS53"/>
<dbReference type="GO" id="GO:0016616">
    <property type="term" value="F:oxidoreductase activity, acting on the CH-OH group of donors, NAD or NADP as acceptor"/>
    <property type="evidence" value="ECO:0007669"/>
    <property type="project" value="InterPro"/>
</dbReference>
<dbReference type="InterPro" id="IPR029753">
    <property type="entry name" value="D-isomer_DH_CS"/>
</dbReference>
<dbReference type="PANTHER" id="PTHR42789">
    <property type="entry name" value="D-ISOMER SPECIFIC 2-HYDROXYACID DEHYDROGENASE FAMILY PROTEIN (AFU_ORTHOLOGUE AFUA_6G10090)"/>
    <property type="match status" value="1"/>
</dbReference>
<feature type="domain" description="D-isomer specific 2-hydroxyacid dehydrogenase catalytic" evidence="5">
    <location>
        <begin position="33"/>
        <end position="339"/>
    </location>
</feature>
<dbReference type="CDD" id="cd12173">
    <property type="entry name" value="PGDH_4"/>
    <property type="match status" value="1"/>
</dbReference>
<dbReference type="EMBL" id="FRXO01000018">
    <property type="protein sequence ID" value="SHO67697.1"/>
    <property type="molecule type" value="Genomic_DNA"/>
</dbReference>
<protein>
    <submittedName>
        <fullName evidence="7">D-3-phosphoglycerate dehydrogenase</fullName>
    </submittedName>
</protein>
<evidence type="ECO:0000256" key="4">
    <source>
        <dbReference type="RuleBase" id="RU003719"/>
    </source>
</evidence>
<dbReference type="SUPFAM" id="SSF52283">
    <property type="entry name" value="Formate/glycerate dehydrogenase catalytic domain-like"/>
    <property type="match status" value="1"/>
</dbReference>
<name>A0A1M7ZS53_9HYPH</name>
<comment type="similarity">
    <text evidence="1 4">Belongs to the D-isomer specific 2-hydroxyacid dehydrogenase family.</text>
</comment>
<evidence type="ECO:0000256" key="3">
    <source>
        <dbReference type="ARBA" id="ARBA00023027"/>
    </source>
</evidence>
<evidence type="ECO:0000313" key="8">
    <source>
        <dbReference type="Proteomes" id="UP000186406"/>
    </source>
</evidence>
<dbReference type="InterPro" id="IPR006139">
    <property type="entry name" value="D-isomer_2_OHA_DH_cat_dom"/>
</dbReference>
<evidence type="ECO:0000259" key="6">
    <source>
        <dbReference type="Pfam" id="PF02826"/>
    </source>
</evidence>
<sequence>MLPAIAHHCDFGWHTIKMQSVFPLGGFHMPSCLIVQPIHPAGLALLEQSGIEAVLSDPGAMVAQAPGVAAVITRNAGFTAEAMRAAPDLAVVSVHGTGYDRVAVETATGLGILVVNTPEANVLSVAEHTLALTFALAKGVVSGDRATRAGDDGFKYRARMIELAGATFGIVGFGLIGRETARLAAAIGMRVVGWSPSGRSADLQAAGVEPMASLEALVAESDVVSLHLRLSPSSRHLIDRRMLARMKPGAFLVNTARGALVDEDALCDALAAGDLAGAGLDVFADEPLPTNSRLREHENIVLTPHVAGSTEQALQRMARLAASQVVDVLAGRRPPHIVNPAAWPGRAAAFTAGKP</sequence>
<keyword evidence="2 4" id="KW-0560">Oxidoreductase</keyword>
<dbReference type="Pfam" id="PF02826">
    <property type="entry name" value="2-Hacid_dh_C"/>
    <property type="match status" value="1"/>
</dbReference>
<dbReference type="Gene3D" id="3.40.50.720">
    <property type="entry name" value="NAD(P)-binding Rossmann-like Domain"/>
    <property type="match status" value="2"/>
</dbReference>
<dbReference type="SUPFAM" id="SSF51735">
    <property type="entry name" value="NAD(P)-binding Rossmann-fold domains"/>
    <property type="match status" value="1"/>
</dbReference>
<organism evidence="7 8">
    <name type="scientific">Pseudoxanthobacter soli DSM 19599</name>
    <dbReference type="NCBI Taxonomy" id="1123029"/>
    <lineage>
        <taxon>Bacteria</taxon>
        <taxon>Pseudomonadati</taxon>
        <taxon>Pseudomonadota</taxon>
        <taxon>Alphaproteobacteria</taxon>
        <taxon>Hyphomicrobiales</taxon>
        <taxon>Segnochrobactraceae</taxon>
        <taxon>Pseudoxanthobacter</taxon>
    </lineage>
</organism>
<feature type="domain" description="D-isomer specific 2-hydroxyacid dehydrogenase NAD-binding" evidence="6">
    <location>
        <begin position="130"/>
        <end position="307"/>
    </location>
</feature>
<dbReference type="Pfam" id="PF00389">
    <property type="entry name" value="2-Hacid_dh"/>
    <property type="match status" value="1"/>
</dbReference>
<dbReference type="InterPro" id="IPR006140">
    <property type="entry name" value="D-isomer_DH_NAD-bd"/>
</dbReference>
<dbReference type="FunFam" id="3.40.50.720:FF:000203">
    <property type="entry name" value="D-3-phosphoglycerate dehydrogenase (SerA)"/>
    <property type="match status" value="1"/>
</dbReference>
<keyword evidence="8" id="KW-1185">Reference proteome</keyword>
<dbReference type="Proteomes" id="UP000186406">
    <property type="component" value="Unassembled WGS sequence"/>
</dbReference>
<evidence type="ECO:0000256" key="1">
    <source>
        <dbReference type="ARBA" id="ARBA00005854"/>
    </source>
</evidence>
<dbReference type="PROSITE" id="PS00671">
    <property type="entry name" value="D_2_HYDROXYACID_DH_3"/>
    <property type="match status" value="1"/>
</dbReference>
<keyword evidence="3" id="KW-0520">NAD</keyword>
<dbReference type="STRING" id="1123029.SAMN02745172_04378"/>
<evidence type="ECO:0000313" key="7">
    <source>
        <dbReference type="EMBL" id="SHO67697.1"/>
    </source>
</evidence>
<reference evidence="7 8" key="1">
    <citation type="submission" date="2016-12" db="EMBL/GenBank/DDBJ databases">
        <authorList>
            <person name="Song W.-J."/>
            <person name="Kurnit D.M."/>
        </authorList>
    </citation>
    <scope>NUCLEOTIDE SEQUENCE [LARGE SCALE GENOMIC DNA]</scope>
    <source>
        <strain evidence="7 8">DSM 19599</strain>
    </source>
</reference>
<evidence type="ECO:0000256" key="2">
    <source>
        <dbReference type="ARBA" id="ARBA00023002"/>
    </source>
</evidence>
<dbReference type="PANTHER" id="PTHR42789:SF1">
    <property type="entry name" value="D-ISOMER SPECIFIC 2-HYDROXYACID DEHYDROGENASE FAMILY PROTEIN (AFU_ORTHOLOGUE AFUA_6G10090)"/>
    <property type="match status" value="1"/>
</dbReference>
<dbReference type="InterPro" id="IPR036291">
    <property type="entry name" value="NAD(P)-bd_dom_sf"/>
</dbReference>
<proteinExistence type="inferred from homology"/>